<reference evidence="8" key="3">
    <citation type="submission" date="2020-11" db="EMBL/GenBank/DDBJ databases">
        <authorList>
            <person name="Lee S.D."/>
        </authorList>
    </citation>
    <scope>NUCLEOTIDE SEQUENCE</scope>
    <source>
        <strain evidence="8">SAP-2</strain>
    </source>
</reference>
<gene>
    <name evidence="6 8" type="primary">phnN</name>
    <name evidence="9" type="ORF">BS639_12185</name>
    <name evidence="8" type="ORF">ITX54_06295</name>
</gene>
<evidence type="ECO:0000256" key="1">
    <source>
        <dbReference type="ARBA" id="ARBA00000373"/>
    </source>
</evidence>
<evidence type="ECO:0000313" key="9">
    <source>
        <dbReference type="EMBL" id="ORJ20969.1"/>
    </source>
</evidence>
<dbReference type="GO" id="GO:0006015">
    <property type="term" value="P:5-phosphoribose 1-diphosphate biosynthetic process"/>
    <property type="evidence" value="ECO:0007669"/>
    <property type="project" value="UniProtKB-UniRule"/>
</dbReference>
<proteinExistence type="inferred from homology"/>
<reference evidence="8" key="4">
    <citation type="submission" date="2022-09" db="EMBL/GenBank/DDBJ databases">
        <title>Rouxiella aceris sp. nov., isolated from tree sap and emended description of the genus Rhouxiella.</title>
        <authorList>
            <person name="Kim I.S."/>
        </authorList>
    </citation>
    <scope>NUCLEOTIDE SEQUENCE</scope>
    <source>
        <strain evidence="8">SAP-2</strain>
    </source>
</reference>
<dbReference type="Proteomes" id="UP000705283">
    <property type="component" value="Unassembled WGS sequence"/>
</dbReference>
<dbReference type="GO" id="GO:0019634">
    <property type="term" value="P:organic phosphonate metabolic process"/>
    <property type="evidence" value="ECO:0007669"/>
    <property type="project" value="UniProtKB-UniRule"/>
</dbReference>
<feature type="domain" description="Guanylate kinase/L-type calcium channel beta subunit" evidence="7">
    <location>
        <begin position="1"/>
        <end position="181"/>
    </location>
</feature>
<dbReference type="NCBIfam" id="TIGR02322">
    <property type="entry name" value="phosphon_PhnN"/>
    <property type="match status" value="1"/>
</dbReference>
<dbReference type="EMBL" id="MRWD01000026">
    <property type="protein sequence ID" value="ORJ20969.1"/>
    <property type="molecule type" value="Genomic_DNA"/>
</dbReference>
<dbReference type="AlphaFoldDB" id="A0AA40X133"/>
<dbReference type="GO" id="GO:0005524">
    <property type="term" value="F:ATP binding"/>
    <property type="evidence" value="ECO:0007669"/>
    <property type="project" value="UniProtKB-KW"/>
</dbReference>
<evidence type="ECO:0000256" key="4">
    <source>
        <dbReference type="ARBA" id="ARBA00022741"/>
    </source>
</evidence>
<accession>A0AA40X133</accession>
<dbReference type="InterPro" id="IPR008145">
    <property type="entry name" value="GK/Ca_channel_bsu"/>
</dbReference>
<keyword evidence="5 6" id="KW-0067">ATP-binding</keyword>
<dbReference type="SUPFAM" id="SSF52540">
    <property type="entry name" value="P-loop containing nucleoside triphosphate hydrolases"/>
    <property type="match status" value="1"/>
</dbReference>
<dbReference type="EC" id="2.7.4.23" evidence="6"/>
<evidence type="ECO:0000256" key="3">
    <source>
        <dbReference type="ARBA" id="ARBA00022679"/>
    </source>
</evidence>
<dbReference type="InterPro" id="IPR012699">
    <property type="entry name" value="PhnN"/>
</dbReference>
<dbReference type="EMBL" id="JADMKS010000002">
    <property type="protein sequence ID" value="MBF6636274.1"/>
    <property type="molecule type" value="Genomic_DNA"/>
</dbReference>
<comment type="similarity">
    <text evidence="6">Belongs to the ribose 1,5-bisphosphokinase family.</text>
</comment>
<evidence type="ECO:0000313" key="10">
    <source>
        <dbReference type="Proteomes" id="UP000192722"/>
    </source>
</evidence>
<dbReference type="Gene3D" id="3.40.50.300">
    <property type="entry name" value="P-loop containing nucleotide triphosphate hydrolases"/>
    <property type="match status" value="1"/>
</dbReference>
<dbReference type="NCBIfam" id="NF007485">
    <property type="entry name" value="PRK10078.1"/>
    <property type="match status" value="1"/>
</dbReference>
<evidence type="ECO:0000256" key="2">
    <source>
        <dbReference type="ARBA" id="ARBA00005069"/>
    </source>
</evidence>
<name>A0AA40X133_9GAMM</name>
<dbReference type="FunFam" id="3.40.50.300:FF:000979">
    <property type="entry name" value="Ribose 1,5-bisphosphate phosphokinase PhnN"/>
    <property type="match status" value="1"/>
</dbReference>
<evidence type="ECO:0000256" key="6">
    <source>
        <dbReference type="HAMAP-Rule" id="MF_00836"/>
    </source>
</evidence>
<comment type="catalytic activity">
    <reaction evidence="1 6">
        <text>alpha-D-ribose 1,5-bisphosphate + ATP = 5-phospho-alpha-D-ribose 1-diphosphate + ADP</text>
        <dbReference type="Rhea" id="RHEA:20109"/>
        <dbReference type="ChEBI" id="CHEBI:30616"/>
        <dbReference type="ChEBI" id="CHEBI:58017"/>
        <dbReference type="ChEBI" id="CHEBI:68688"/>
        <dbReference type="ChEBI" id="CHEBI:456216"/>
        <dbReference type="EC" id="2.7.4.23"/>
    </reaction>
</comment>
<reference evidence="9" key="1">
    <citation type="submission" date="2016-12" db="EMBL/GenBank/DDBJ databases">
        <authorList>
            <person name="Le Fleche-Mateos A."/>
        </authorList>
    </citation>
    <scope>NUCLEOTIDE SEQUENCE</scope>
    <source>
        <strain evidence="9">213</strain>
    </source>
</reference>
<dbReference type="GO" id="GO:0033863">
    <property type="term" value="F:ribose 1,5-bisphosphate phosphokinase activity"/>
    <property type="evidence" value="ECO:0007669"/>
    <property type="project" value="UniProtKB-UniRule"/>
</dbReference>
<dbReference type="InterPro" id="IPR027417">
    <property type="entry name" value="P-loop_NTPase"/>
</dbReference>
<comment type="function">
    <text evidence="6">Catalyzes the phosphorylation of ribose 1,5-bisphosphate to 5-phospho-D-ribosyl alpha-1-diphosphate (PRPP).</text>
</comment>
<keyword evidence="3 6" id="KW-0808">Transferase</keyword>
<dbReference type="SMART" id="SM00072">
    <property type="entry name" value="GuKc"/>
    <property type="match status" value="1"/>
</dbReference>
<comment type="pathway">
    <text evidence="2 6">Metabolic intermediate biosynthesis; 5-phospho-alpha-D-ribose 1-diphosphate biosynthesis; 5-phospho-alpha-D-ribose 1-diphosphate from D-ribose 5-phosphate (route II): step 3/3.</text>
</comment>
<protein>
    <recommendedName>
        <fullName evidence="6">Ribose 1,5-bisphosphate phosphokinase PhnN</fullName>
        <ecNumber evidence="6">2.7.4.23</ecNumber>
    </recommendedName>
    <alternativeName>
        <fullName evidence="6">Ribose 1,5-bisphosphokinase</fullName>
    </alternativeName>
</protein>
<reference evidence="9 10" key="2">
    <citation type="journal article" date="2017" name="Int. J. Syst. Evol. Microbiol.">
        <title>Rouxiella badensis sp. nov. and Rouxiella silvae sp. nov. isolated from peat bog soil in Germany and emendation of the genus description.</title>
        <authorList>
            <person name="Le Fleche-Mateos A."/>
            <person name="Kugler J.H."/>
            <person name="Hansen S.H."/>
            <person name="Syldatk C."/>
            <person name="Hausmann R."/>
            <person name="Lomprez F."/>
            <person name="Vandenbogaert M."/>
            <person name="Manuguerra J.C."/>
            <person name="Grimont P.A."/>
        </authorList>
    </citation>
    <scope>NUCLEOTIDE SEQUENCE [LARGE SCALE GENOMIC DNA]</scope>
    <source>
        <strain evidence="9 10">213</strain>
    </source>
</reference>
<comment type="caution">
    <text evidence="8">The sequence shown here is derived from an EMBL/GenBank/DDBJ whole genome shotgun (WGS) entry which is preliminary data.</text>
</comment>
<dbReference type="HAMAP" id="MF_00836">
    <property type="entry name" value="PhnN"/>
    <property type="match status" value="1"/>
</dbReference>
<sequence length="200" mass="22032">MAKLVYVMGASGAGKDSLLDALRNKTPLGLLVAHRYITRPANAGAENHIALSLDEFHQRQAHGLFALDWQAHQTHYALGVEIDHWMQQGFSVVINGSRAHLAEAKARYGQALLPVCLHVSAQVLAERLHARGRETEHDIQLRLRRAADYQHSLPAECRLLNNDGRLQDTLAELLTLLSSLAVSPATSNNPTLVYPQDNAL</sequence>
<dbReference type="RefSeq" id="WP_084983198.1">
    <property type="nucleotide sequence ID" value="NZ_CBCSCF010000004.1"/>
</dbReference>
<evidence type="ECO:0000256" key="5">
    <source>
        <dbReference type="ARBA" id="ARBA00022840"/>
    </source>
</evidence>
<evidence type="ECO:0000313" key="8">
    <source>
        <dbReference type="EMBL" id="MBF6636274.1"/>
    </source>
</evidence>
<evidence type="ECO:0000313" key="11">
    <source>
        <dbReference type="Proteomes" id="UP000705283"/>
    </source>
</evidence>
<keyword evidence="4 6" id="KW-0547">Nucleotide-binding</keyword>
<keyword evidence="10" id="KW-1185">Reference proteome</keyword>
<dbReference type="Proteomes" id="UP000192722">
    <property type="component" value="Unassembled WGS sequence"/>
</dbReference>
<organism evidence="8 11">
    <name type="scientific">Rouxiella silvae</name>
    <dbReference type="NCBI Taxonomy" id="1646373"/>
    <lineage>
        <taxon>Bacteria</taxon>
        <taxon>Pseudomonadati</taxon>
        <taxon>Pseudomonadota</taxon>
        <taxon>Gammaproteobacteria</taxon>
        <taxon>Enterobacterales</taxon>
        <taxon>Yersiniaceae</taxon>
        <taxon>Rouxiella</taxon>
    </lineage>
</organism>
<evidence type="ECO:0000259" key="7">
    <source>
        <dbReference type="SMART" id="SM00072"/>
    </source>
</evidence>
<comment type="caution">
    <text evidence="6">Lacks conserved residue(s) required for the propagation of feature annotation.</text>
</comment>